<protein>
    <submittedName>
        <fullName evidence="9">Glycosyl hydrolase family 43</fullName>
    </submittedName>
</protein>
<evidence type="ECO:0000256" key="8">
    <source>
        <dbReference type="SAM" id="MobiDB-lite"/>
    </source>
</evidence>
<dbReference type="PANTHER" id="PTHR43817:SF1">
    <property type="entry name" value="HYDROLASE, FAMILY 43, PUTATIVE (AFU_ORTHOLOGUE AFUA_3G01660)-RELATED"/>
    <property type="match status" value="1"/>
</dbReference>
<feature type="active site" description="Proton acceptor" evidence="5">
    <location>
        <position position="47"/>
    </location>
</feature>
<evidence type="ECO:0000313" key="9">
    <source>
        <dbReference type="EMBL" id="GEO08932.1"/>
    </source>
</evidence>
<dbReference type="OrthoDB" id="177947at2"/>
<dbReference type="Proteomes" id="UP000321513">
    <property type="component" value="Unassembled WGS sequence"/>
</dbReference>
<dbReference type="Gene3D" id="2.115.10.20">
    <property type="entry name" value="Glycosyl hydrolase domain, family 43"/>
    <property type="match status" value="1"/>
</dbReference>
<dbReference type="EMBL" id="BJYT01000004">
    <property type="protein sequence ID" value="GEO08932.1"/>
    <property type="molecule type" value="Genomic_DNA"/>
</dbReference>
<dbReference type="InterPro" id="IPR016828">
    <property type="entry name" value="Alpha-L-arabinofuranosidase"/>
</dbReference>
<evidence type="ECO:0000256" key="6">
    <source>
        <dbReference type="PIRSR" id="PIRSR606710-2"/>
    </source>
</evidence>
<organism evidence="9 10">
    <name type="scientific">Segetibacter aerophilus</name>
    <dbReference type="NCBI Taxonomy" id="670293"/>
    <lineage>
        <taxon>Bacteria</taxon>
        <taxon>Pseudomonadati</taxon>
        <taxon>Bacteroidota</taxon>
        <taxon>Chitinophagia</taxon>
        <taxon>Chitinophagales</taxon>
        <taxon>Chitinophagaceae</taxon>
        <taxon>Segetibacter</taxon>
    </lineage>
</organism>
<proteinExistence type="inferred from homology"/>
<dbReference type="GO" id="GO:0005975">
    <property type="term" value="P:carbohydrate metabolic process"/>
    <property type="evidence" value="ECO:0007669"/>
    <property type="project" value="InterPro"/>
</dbReference>
<dbReference type="Pfam" id="PF04616">
    <property type="entry name" value="Glyco_hydro_43"/>
    <property type="match status" value="1"/>
</dbReference>
<reference evidence="9 10" key="1">
    <citation type="submission" date="2019-07" db="EMBL/GenBank/DDBJ databases">
        <title>Whole genome shotgun sequence of Segetibacter aerophilus NBRC 106135.</title>
        <authorList>
            <person name="Hosoyama A."/>
            <person name="Uohara A."/>
            <person name="Ohji S."/>
            <person name="Ichikawa N."/>
        </authorList>
    </citation>
    <scope>NUCLEOTIDE SEQUENCE [LARGE SCALE GENOMIC DNA]</scope>
    <source>
        <strain evidence="9 10">NBRC 106135</strain>
    </source>
</reference>
<sequence>MIIALQTPSEKLFLVFIAFLFASCSVFKGTQKAGQTFTNPLLPRGADPWNIYKDGYYYYTQTMGNRIEIWKTKNISELSTAPHKTVWTPPKGTAWSRNLWAPEIHFIDNKWYAYFAADDGRNVNHRLYVIENSSKDPLEGEWTFKGKISDSTNRWAIDGSVFEHKKQWYMTWAGWEAHKNGSQDIYIARMSNPWTIDGPRVRISAPTFDWEKYGDLIADSASDNPPHVDVNEGPEILKHKDKLFLVYSASACWTDYYGLGMLTFTGKDDNLLDSASWRKSPASVFKQSSLNSVYAPGHNSFFKSPNGKEDWILYHANRAPNMGCGGNRSPRAQKFTWNKDGTPNFGEPVKEGVPLRVPQ</sequence>
<evidence type="ECO:0000256" key="5">
    <source>
        <dbReference type="PIRSR" id="PIRSR606710-1"/>
    </source>
</evidence>
<dbReference type="InterPro" id="IPR023296">
    <property type="entry name" value="Glyco_hydro_beta-prop_sf"/>
</dbReference>
<keyword evidence="4 7" id="KW-0326">Glycosidase</keyword>
<dbReference type="PANTHER" id="PTHR43817">
    <property type="entry name" value="GLYCOSYL HYDROLASE"/>
    <property type="match status" value="1"/>
</dbReference>
<comment type="similarity">
    <text evidence="1 7">Belongs to the glycosyl hydrolase 43 family.</text>
</comment>
<evidence type="ECO:0000313" key="10">
    <source>
        <dbReference type="Proteomes" id="UP000321513"/>
    </source>
</evidence>
<keyword evidence="3 7" id="KW-0378">Hydrolase</keyword>
<keyword evidence="2" id="KW-0732">Signal</keyword>
<evidence type="ECO:0000256" key="1">
    <source>
        <dbReference type="ARBA" id="ARBA00009865"/>
    </source>
</evidence>
<evidence type="ECO:0000256" key="7">
    <source>
        <dbReference type="RuleBase" id="RU361187"/>
    </source>
</evidence>
<comment type="caution">
    <text evidence="9">The sequence shown here is derived from an EMBL/GenBank/DDBJ whole genome shotgun (WGS) entry which is preliminary data.</text>
</comment>
<dbReference type="PIRSF" id="PIRSF025414">
    <property type="entry name" value="Alpha-L-arabinofuranosidase"/>
    <property type="match status" value="1"/>
</dbReference>
<dbReference type="RefSeq" id="WP_147202989.1">
    <property type="nucleotide sequence ID" value="NZ_BJYT01000004.1"/>
</dbReference>
<evidence type="ECO:0000256" key="2">
    <source>
        <dbReference type="ARBA" id="ARBA00022729"/>
    </source>
</evidence>
<feature type="region of interest" description="Disordered" evidence="8">
    <location>
        <begin position="338"/>
        <end position="359"/>
    </location>
</feature>
<gene>
    <name evidence="9" type="ORF">SAE01_14280</name>
</gene>
<dbReference type="CDD" id="cd18820">
    <property type="entry name" value="GH43_LbAraf43-like"/>
    <property type="match status" value="1"/>
</dbReference>
<keyword evidence="10" id="KW-1185">Reference proteome</keyword>
<feature type="site" description="Important for catalytic activity, responsible for pKa modulation of the active site Glu and correct orientation of both the proton donor and substrate" evidence="6">
    <location>
        <position position="158"/>
    </location>
</feature>
<dbReference type="SUPFAM" id="SSF75005">
    <property type="entry name" value="Arabinanase/levansucrase/invertase"/>
    <property type="match status" value="1"/>
</dbReference>
<accession>A0A512BAE2</accession>
<dbReference type="AlphaFoldDB" id="A0A512BAE2"/>
<name>A0A512BAE2_9BACT</name>
<evidence type="ECO:0000256" key="3">
    <source>
        <dbReference type="ARBA" id="ARBA00022801"/>
    </source>
</evidence>
<dbReference type="GO" id="GO:0004553">
    <property type="term" value="F:hydrolase activity, hydrolyzing O-glycosyl compounds"/>
    <property type="evidence" value="ECO:0007669"/>
    <property type="project" value="InterPro"/>
</dbReference>
<dbReference type="InterPro" id="IPR006710">
    <property type="entry name" value="Glyco_hydro_43"/>
</dbReference>
<feature type="active site" description="Proton donor" evidence="5">
    <location>
        <position position="232"/>
    </location>
</feature>
<evidence type="ECO:0000256" key="4">
    <source>
        <dbReference type="ARBA" id="ARBA00023295"/>
    </source>
</evidence>